<dbReference type="AlphaFoldDB" id="A0A2Z7ASK9"/>
<protein>
    <submittedName>
        <fullName evidence="1">Uncharacterized protein</fullName>
    </submittedName>
</protein>
<name>A0A2Z7ASK9_9LAMI</name>
<evidence type="ECO:0000313" key="2">
    <source>
        <dbReference type="Proteomes" id="UP000250235"/>
    </source>
</evidence>
<keyword evidence="2" id="KW-1185">Reference proteome</keyword>
<evidence type="ECO:0000313" key="1">
    <source>
        <dbReference type="EMBL" id="KZV22367.1"/>
    </source>
</evidence>
<sequence>MPTYFSNKTQTSNAYVIHAKQPRDADVIKSANRFIERSLNSNAYIIHTTTTHVDDVMRSATIFHPKFENLEISRIVPIAISTRKYNPNIQNEI</sequence>
<accession>A0A2Z7ASK9</accession>
<gene>
    <name evidence="1" type="ORF">F511_27894</name>
</gene>
<dbReference type="EMBL" id="KV014385">
    <property type="protein sequence ID" value="KZV22367.1"/>
    <property type="molecule type" value="Genomic_DNA"/>
</dbReference>
<reference evidence="1 2" key="1">
    <citation type="journal article" date="2015" name="Proc. Natl. Acad. Sci. U.S.A.">
        <title>The resurrection genome of Boea hygrometrica: A blueprint for survival of dehydration.</title>
        <authorList>
            <person name="Xiao L."/>
            <person name="Yang G."/>
            <person name="Zhang L."/>
            <person name="Yang X."/>
            <person name="Zhao S."/>
            <person name="Ji Z."/>
            <person name="Zhou Q."/>
            <person name="Hu M."/>
            <person name="Wang Y."/>
            <person name="Chen M."/>
            <person name="Xu Y."/>
            <person name="Jin H."/>
            <person name="Xiao X."/>
            <person name="Hu G."/>
            <person name="Bao F."/>
            <person name="Hu Y."/>
            <person name="Wan P."/>
            <person name="Li L."/>
            <person name="Deng X."/>
            <person name="Kuang T."/>
            <person name="Xiang C."/>
            <person name="Zhu J.K."/>
            <person name="Oliver M.J."/>
            <person name="He Y."/>
        </authorList>
    </citation>
    <scope>NUCLEOTIDE SEQUENCE [LARGE SCALE GENOMIC DNA]</scope>
    <source>
        <strain evidence="2">cv. XS01</strain>
    </source>
</reference>
<dbReference type="Proteomes" id="UP000250235">
    <property type="component" value="Unassembled WGS sequence"/>
</dbReference>
<proteinExistence type="predicted"/>
<organism evidence="1 2">
    <name type="scientific">Dorcoceras hygrometricum</name>
    <dbReference type="NCBI Taxonomy" id="472368"/>
    <lineage>
        <taxon>Eukaryota</taxon>
        <taxon>Viridiplantae</taxon>
        <taxon>Streptophyta</taxon>
        <taxon>Embryophyta</taxon>
        <taxon>Tracheophyta</taxon>
        <taxon>Spermatophyta</taxon>
        <taxon>Magnoliopsida</taxon>
        <taxon>eudicotyledons</taxon>
        <taxon>Gunneridae</taxon>
        <taxon>Pentapetalae</taxon>
        <taxon>asterids</taxon>
        <taxon>lamiids</taxon>
        <taxon>Lamiales</taxon>
        <taxon>Gesneriaceae</taxon>
        <taxon>Didymocarpoideae</taxon>
        <taxon>Trichosporeae</taxon>
        <taxon>Loxocarpinae</taxon>
        <taxon>Dorcoceras</taxon>
    </lineage>
</organism>